<reference evidence="4" key="1">
    <citation type="submission" date="2019-06" db="EMBL/GenBank/DDBJ databases">
        <title>Gordonia isolated from sludge of a wastewater treatment plant.</title>
        <authorList>
            <person name="Tamura T."/>
            <person name="Aoyama K."/>
            <person name="Kang Y."/>
            <person name="Saito S."/>
            <person name="Akiyama N."/>
            <person name="Yazawa K."/>
            <person name="Gonoi T."/>
            <person name="Mikami Y."/>
        </authorList>
    </citation>
    <scope>NUCLEOTIDE SEQUENCE [LARGE SCALE GENOMIC DNA]</scope>
    <source>
        <strain evidence="4">NBRC 107697</strain>
    </source>
</reference>
<evidence type="ECO:0000256" key="1">
    <source>
        <dbReference type="SAM" id="SignalP"/>
    </source>
</evidence>
<gene>
    <name evidence="3" type="ORF">nbrc107697_01360</name>
</gene>
<dbReference type="GO" id="GO:0043164">
    <property type="term" value="P:Gram-negative-bacterium-type cell wall biogenesis"/>
    <property type="evidence" value="ECO:0007669"/>
    <property type="project" value="TreeGrafter"/>
</dbReference>
<sequence length="339" mass="34314">MTNVKRRLGVGLVAVGLAAAGGAALGTLPNGSPSIVHTADAVEPMGLYNNAQKKFAARDVAGGLADLKSMLAITANDPDALALQAIWADQEGDATTRDGALQRLTMVRPTAASQARGLVEGVTAAAAIVPSTSPVSAPAGSAIVILGYGLRPNGSMAPELVKRLEAGLAQAQASPSTPIFVTGGVPKKGITEAAAMQKWLVGRGVSASRITTEDKSTSTISNAQNTTELLRARGISQVVLITSPNHIRRGAADFAGAGTRVAATVTTPTELSRYAKPLTGSSIAGIRYEATQAAKIPVTKGAADMLPDTGPGLIGDLADKLLKELMKAGSSGQGQAPKP</sequence>
<protein>
    <recommendedName>
        <fullName evidence="2">DUF218 domain-containing protein</fullName>
    </recommendedName>
</protein>
<dbReference type="Pfam" id="PF02698">
    <property type="entry name" value="DUF218"/>
    <property type="match status" value="1"/>
</dbReference>
<dbReference type="CDD" id="cd06259">
    <property type="entry name" value="YdcF-like"/>
    <property type="match status" value="1"/>
</dbReference>
<accession>A0A7M3STX3</accession>
<dbReference type="InterPro" id="IPR014729">
    <property type="entry name" value="Rossmann-like_a/b/a_fold"/>
</dbReference>
<evidence type="ECO:0000259" key="2">
    <source>
        <dbReference type="Pfam" id="PF02698"/>
    </source>
</evidence>
<organism evidence="3 4">
    <name type="scientific">Gordonia crocea</name>
    <dbReference type="NCBI Taxonomy" id="589162"/>
    <lineage>
        <taxon>Bacteria</taxon>
        <taxon>Bacillati</taxon>
        <taxon>Actinomycetota</taxon>
        <taxon>Actinomycetes</taxon>
        <taxon>Mycobacteriales</taxon>
        <taxon>Gordoniaceae</taxon>
        <taxon>Gordonia</taxon>
    </lineage>
</organism>
<dbReference type="InterPro" id="IPR003848">
    <property type="entry name" value="DUF218"/>
</dbReference>
<feature type="domain" description="DUF218" evidence="2">
    <location>
        <begin position="142"/>
        <end position="274"/>
    </location>
</feature>
<dbReference type="PANTHER" id="PTHR30336">
    <property type="entry name" value="INNER MEMBRANE PROTEIN, PROBABLE PERMEASE"/>
    <property type="match status" value="1"/>
</dbReference>
<dbReference type="GO" id="GO:0000270">
    <property type="term" value="P:peptidoglycan metabolic process"/>
    <property type="evidence" value="ECO:0007669"/>
    <property type="project" value="TreeGrafter"/>
</dbReference>
<comment type="caution">
    <text evidence="3">The sequence shown here is derived from an EMBL/GenBank/DDBJ whole genome shotgun (WGS) entry which is preliminary data.</text>
</comment>
<proteinExistence type="predicted"/>
<name>A0A7M3STX3_9ACTN</name>
<feature type="signal peptide" evidence="1">
    <location>
        <begin position="1"/>
        <end position="23"/>
    </location>
</feature>
<keyword evidence="4" id="KW-1185">Reference proteome</keyword>
<dbReference type="Proteomes" id="UP000444980">
    <property type="component" value="Unassembled WGS sequence"/>
</dbReference>
<dbReference type="PANTHER" id="PTHR30336:SF4">
    <property type="entry name" value="ENVELOPE BIOGENESIS FACTOR ELYC"/>
    <property type="match status" value="1"/>
</dbReference>
<dbReference type="Gene3D" id="3.40.50.620">
    <property type="entry name" value="HUPs"/>
    <property type="match status" value="1"/>
</dbReference>
<dbReference type="EMBL" id="BJOU01000001">
    <property type="protein sequence ID" value="GED96097.1"/>
    <property type="molecule type" value="Genomic_DNA"/>
</dbReference>
<feature type="chain" id="PRO_5038644246" description="DUF218 domain-containing protein" evidence="1">
    <location>
        <begin position="24"/>
        <end position="339"/>
    </location>
</feature>
<dbReference type="GO" id="GO:0005886">
    <property type="term" value="C:plasma membrane"/>
    <property type="evidence" value="ECO:0007669"/>
    <property type="project" value="TreeGrafter"/>
</dbReference>
<evidence type="ECO:0000313" key="4">
    <source>
        <dbReference type="Proteomes" id="UP000444980"/>
    </source>
</evidence>
<evidence type="ECO:0000313" key="3">
    <source>
        <dbReference type="EMBL" id="GED96097.1"/>
    </source>
</evidence>
<keyword evidence="1" id="KW-0732">Signal</keyword>
<dbReference type="InterPro" id="IPR051599">
    <property type="entry name" value="Cell_Envelope_Assoc"/>
</dbReference>
<dbReference type="AlphaFoldDB" id="A0A7M3STX3"/>